<dbReference type="InterPro" id="IPR022440">
    <property type="entry name" value="CHP03788"/>
</dbReference>
<evidence type="ECO:0000256" key="1">
    <source>
        <dbReference type="SAM" id="Phobius"/>
    </source>
</evidence>
<keyword evidence="1" id="KW-1133">Transmembrane helix</keyword>
<dbReference type="SUPFAM" id="SSF53300">
    <property type="entry name" value="vWA-like"/>
    <property type="match status" value="1"/>
</dbReference>
<feature type="transmembrane region" description="Helical" evidence="1">
    <location>
        <begin position="675"/>
        <end position="695"/>
    </location>
</feature>
<dbReference type="Gene3D" id="3.40.50.410">
    <property type="entry name" value="von Willebrand factor, type A domain"/>
    <property type="match status" value="1"/>
</dbReference>
<comment type="caution">
    <text evidence="5">The sequence shown here is derived from an EMBL/GenBank/DDBJ whole genome shotgun (WGS) entry which is preliminary data.</text>
</comment>
<dbReference type="Pfam" id="PF08487">
    <property type="entry name" value="VIT"/>
    <property type="match status" value="1"/>
</dbReference>
<dbReference type="InterPro" id="IPR002035">
    <property type="entry name" value="VWF_A"/>
</dbReference>
<organism evidence="5 6">
    <name type="scientific">Sphingomonas rosea</name>
    <dbReference type="NCBI Taxonomy" id="335605"/>
    <lineage>
        <taxon>Bacteria</taxon>
        <taxon>Pseudomonadati</taxon>
        <taxon>Pseudomonadota</taxon>
        <taxon>Alphaproteobacteria</taxon>
        <taxon>Sphingomonadales</taxon>
        <taxon>Sphingomonadaceae</taxon>
        <taxon>Sphingomonas</taxon>
    </lineage>
</organism>
<reference evidence="6" key="1">
    <citation type="journal article" date="2019" name="Int. J. Syst. Evol. Microbiol.">
        <title>The Global Catalogue of Microorganisms (GCM) 10K type strain sequencing project: providing services to taxonomists for standard genome sequencing and annotation.</title>
        <authorList>
            <consortium name="The Broad Institute Genomics Platform"/>
            <consortium name="The Broad Institute Genome Sequencing Center for Infectious Disease"/>
            <person name="Wu L."/>
            <person name="Ma J."/>
        </authorList>
    </citation>
    <scope>NUCLEOTIDE SEQUENCE [LARGE SCALE GENOMIC DNA]</scope>
    <source>
        <strain evidence="6">JCM 17564</strain>
    </source>
</reference>
<dbReference type="Proteomes" id="UP001424459">
    <property type="component" value="Unassembled WGS sequence"/>
</dbReference>
<feature type="signal peptide" evidence="2">
    <location>
        <begin position="1"/>
        <end position="28"/>
    </location>
</feature>
<dbReference type="InterPro" id="IPR036465">
    <property type="entry name" value="vWFA_dom_sf"/>
</dbReference>
<evidence type="ECO:0000259" key="4">
    <source>
        <dbReference type="PROSITE" id="PS51468"/>
    </source>
</evidence>
<dbReference type="PROSITE" id="PS51468">
    <property type="entry name" value="VIT"/>
    <property type="match status" value="1"/>
</dbReference>
<dbReference type="Pfam" id="PF13768">
    <property type="entry name" value="VWA_3"/>
    <property type="match status" value="1"/>
</dbReference>
<feature type="chain" id="PRO_5046496308" evidence="2">
    <location>
        <begin position="29"/>
        <end position="703"/>
    </location>
</feature>
<dbReference type="PANTHER" id="PTHR45737">
    <property type="entry name" value="VON WILLEBRAND FACTOR A DOMAIN-CONTAINING PROTEIN 5A"/>
    <property type="match status" value="1"/>
</dbReference>
<evidence type="ECO:0000256" key="2">
    <source>
        <dbReference type="SAM" id="SignalP"/>
    </source>
</evidence>
<protein>
    <submittedName>
        <fullName evidence="5">Marine proteobacterial sortase target protein</fullName>
    </submittedName>
</protein>
<dbReference type="SMART" id="SM00327">
    <property type="entry name" value="VWA"/>
    <property type="match status" value="1"/>
</dbReference>
<dbReference type="EMBL" id="BAABBR010000001">
    <property type="protein sequence ID" value="GAA4035326.1"/>
    <property type="molecule type" value="Genomic_DNA"/>
</dbReference>
<keyword evidence="1" id="KW-0472">Membrane</keyword>
<keyword evidence="6" id="KW-1185">Reference proteome</keyword>
<dbReference type="InterPro" id="IPR013694">
    <property type="entry name" value="VIT"/>
</dbReference>
<evidence type="ECO:0000313" key="5">
    <source>
        <dbReference type="EMBL" id="GAA4035326.1"/>
    </source>
</evidence>
<accession>A0ABP7U3A4</accession>
<sequence length="703" mass="73594">MNAAAKLLAASALATVALTVAASGPLLAQDAVEEADDGPGAGMVLLRGKDGSSTPAIQLGTDMQVAVSGTIARVKVTQAFRNTSDRWVEASYLYPLPENGAVDSLRMVVGKRVIIGKIKTREDASATYDKAKEEGRAASLVEQQRPNLFTNKVANVGPGQTIVVEIEYQAPVRQVGGTYSLRLPLVAGPRYVPPHTLTSAKAVDDAVAVTSAPIARREAGKMLNPVSIGVSLAPGFTPTWVTSPYHKISVAGDGAVRRVSLATGPVAADRDFELSWKAAASEPSVGTFTQDLGGEKYLMATIVPPVTQALSVRPREMVFVIDNSGSMGGSSMDEAKASLEHALKTLRPQDHFNVIRFDDTMTKLFDSSVKATPDQVATAIRFARGLEAEGGTEMLPALQAALADAAAVGDASTVRQIIFLTDGDISNEAEMAKAIAADGGRSHVFPVGIGSAPNSYLMARMAGMGRGTYTNIGNAAEVTPKMSALLDSLRYPAVADLKVRTEGGAMALTPAMLPDLYAGQSLVLLGKGKAMPGKLVVTGRIGDRPWSSTVDLSAAVPSQAVAKLWARQKIDDVETARTLGDLDDEKADAQIEALGLAHSIVTARTSLVAEEEKRSRPDDQPLTREELPINLPAGWDWDELFGGEAAKAALASPAGAAAVGEAGAAVELPQTAANWWAPMRGGLGIALLGLIGLVVSRRRKVAR</sequence>
<proteinExistence type="predicted"/>
<dbReference type="PROSITE" id="PS50234">
    <property type="entry name" value="VWFA"/>
    <property type="match status" value="1"/>
</dbReference>
<feature type="domain" description="VIT" evidence="4">
    <location>
        <begin position="42"/>
        <end position="170"/>
    </location>
</feature>
<feature type="domain" description="VWFA" evidence="3">
    <location>
        <begin position="316"/>
        <end position="489"/>
    </location>
</feature>
<keyword evidence="1" id="KW-0812">Transmembrane</keyword>
<gene>
    <name evidence="5" type="ORF">GCM10022281_14580</name>
</gene>
<dbReference type="PANTHER" id="PTHR45737:SF6">
    <property type="entry name" value="VON WILLEBRAND FACTOR A DOMAIN-CONTAINING PROTEIN 5A"/>
    <property type="match status" value="1"/>
</dbReference>
<name>A0ABP7U3A4_9SPHN</name>
<keyword evidence="2" id="KW-0732">Signal</keyword>
<evidence type="ECO:0000313" key="6">
    <source>
        <dbReference type="Proteomes" id="UP001424459"/>
    </source>
</evidence>
<evidence type="ECO:0000259" key="3">
    <source>
        <dbReference type="PROSITE" id="PS50234"/>
    </source>
</evidence>
<dbReference type="SMART" id="SM00609">
    <property type="entry name" value="VIT"/>
    <property type="match status" value="1"/>
</dbReference>
<dbReference type="NCBIfam" id="TIGR03788">
    <property type="entry name" value="marine_srt_targ"/>
    <property type="match status" value="1"/>
</dbReference>